<dbReference type="Proteomes" id="UP000245207">
    <property type="component" value="Unassembled WGS sequence"/>
</dbReference>
<evidence type="ECO:0000256" key="1">
    <source>
        <dbReference type="SAM" id="MobiDB-lite"/>
    </source>
</evidence>
<protein>
    <recommendedName>
        <fullName evidence="2">Reverse transcriptase zinc-binding domain-containing protein</fullName>
    </recommendedName>
</protein>
<reference evidence="3 4" key="1">
    <citation type="journal article" date="2018" name="Mol. Plant">
        <title>The genome of Artemisia annua provides insight into the evolution of Asteraceae family and artemisinin biosynthesis.</title>
        <authorList>
            <person name="Shen Q."/>
            <person name="Zhang L."/>
            <person name="Liao Z."/>
            <person name="Wang S."/>
            <person name="Yan T."/>
            <person name="Shi P."/>
            <person name="Liu M."/>
            <person name="Fu X."/>
            <person name="Pan Q."/>
            <person name="Wang Y."/>
            <person name="Lv Z."/>
            <person name="Lu X."/>
            <person name="Zhang F."/>
            <person name="Jiang W."/>
            <person name="Ma Y."/>
            <person name="Chen M."/>
            <person name="Hao X."/>
            <person name="Li L."/>
            <person name="Tang Y."/>
            <person name="Lv G."/>
            <person name="Zhou Y."/>
            <person name="Sun X."/>
            <person name="Brodelius P.E."/>
            <person name="Rose J.K.C."/>
            <person name="Tang K."/>
        </authorList>
    </citation>
    <scope>NUCLEOTIDE SEQUENCE [LARGE SCALE GENOMIC DNA]</scope>
    <source>
        <strain evidence="4">cv. Huhao1</strain>
        <tissue evidence="3">Leaf</tissue>
    </source>
</reference>
<dbReference type="AlphaFoldDB" id="A0A2U1PWB4"/>
<dbReference type="InterPro" id="IPR026960">
    <property type="entry name" value="RVT-Znf"/>
</dbReference>
<dbReference type="OrthoDB" id="1752219at2759"/>
<feature type="compositionally biased region" description="Basic and acidic residues" evidence="1">
    <location>
        <begin position="75"/>
        <end position="85"/>
    </location>
</feature>
<evidence type="ECO:0000313" key="4">
    <source>
        <dbReference type="Proteomes" id="UP000245207"/>
    </source>
</evidence>
<evidence type="ECO:0000259" key="2">
    <source>
        <dbReference type="Pfam" id="PF13966"/>
    </source>
</evidence>
<proteinExistence type="predicted"/>
<comment type="caution">
    <text evidence="3">The sequence shown here is derived from an EMBL/GenBank/DDBJ whole genome shotgun (WGS) entry which is preliminary data.</text>
</comment>
<evidence type="ECO:0000313" key="3">
    <source>
        <dbReference type="EMBL" id="PWA90022.1"/>
    </source>
</evidence>
<gene>
    <name evidence="3" type="ORF">CTI12_AA104900</name>
</gene>
<dbReference type="EMBL" id="PKPP01000662">
    <property type="protein sequence ID" value="PWA90022.1"/>
    <property type="molecule type" value="Genomic_DNA"/>
</dbReference>
<name>A0A2U1PWB4_ARTAN</name>
<keyword evidence="4" id="KW-1185">Reference proteome</keyword>
<feature type="region of interest" description="Disordered" evidence="1">
    <location>
        <begin position="36"/>
        <end position="128"/>
    </location>
</feature>
<feature type="domain" description="Reverse transcriptase zinc-binding" evidence="2">
    <location>
        <begin position="178"/>
        <end position="253"/>
    </location>
</feature>
<organism evidence="3 4">
    <name type="scientific">Artemisia annua</name>
    <name type="common">Sweet wormwood</name>
    <dbReference type="NCBI Taxonomy" id="35608"/>
    <lineage>
        <taxon>Eukaryota</taxon>
        <taxon>Viridiplantae</taxon>
        <taxon>Streptophyta</taxon>
        <taxon>Embryophyta</taxon>
        <taxon>Tracheophyta</taxon>
        <taxon>Spermatophyta</taxon>
        <taxon>Magnoliopsida</taxon>
        <taxon>eudicotyledons</taxon>
        <taxon>Gunneridae</taxon>
        <taxon>Pentapetalae</taxon>
        <taxon>asterids</taxon>
        <taxon>campanulids</taxon>
        <taxon>Asterales</taxon>
        <taxon>Asteraceae</taxon>
        <taxon>Asteroideae</taxon>
        <taxon>Anthemideae</taxon>
        <taxon>Artemisiinae</taxon>
        <taxon>Artemisia</taxon>
    </lineage>
</organism>
<sequence length="335" mass="38647">MVRAKELFAWTPQFHEFKQPEYVSDDDSPCVVKSKFEDQHVSDDEAVGESNEEGVAETVFDDKPLSPNNSICNNDAKEDEQHSEDPFGVYDLLNHPPKPCVVDEDPSLSHPPGFTPKNSQQDNNQSSIPVKECTSNVHAKWNDMLGILRMVILAPSSDRWTCDVNGDGKFRVKEIRSILDDKFLPSSNVATRWVKFIPIKVNIFAWRARLDRLPTRCNLQNRGVRLDSILCPLCGSESEDIVHVLFQCELASSIFRRLCRWWDVPWADIASFDEWDSWFSSIRFSSKVKLLLEGVVYAAWWHIWLFRNRSIFDASPPRRSVIFDDIVSRTFHVVW</sequence>
<accession>A0A2U1PWB4</accession>
<feature type="compositionally biased region" description="Polar residues" evidence="1">
    <location>
        <begin position="116"/>
        <end position="128"/>
    </location>
</feature>
<dbReference type="Pfam" id="PF13966">
    <property type="entry name" value="zf-RVT"/>
    <property type="match status" value="1"/>
</dbReference>
<feature type="compositionally biased region" description="Acidic residues" evidence="1">
    <location>
        <begin position="44"/>
        <end position="55"/>
    </location>
</feature>